<dbReference type="InterPro" id="IPR015943">
    <property type="entry name" value="WD40/YVTN_repeat-like_dom_sf"/>
</dbReference>
<evidence type="ECO:0000256" key="10">
    <source>
        <dbReference type="ARBA" id="ARBA00023242"/>
    </source>
</evidence>
<evidence type="ECO:0000313" key="13">
    <source>
        <dbReference type="Proteomes" id="UP000092993"/>
    </source>
</evidence>
<reference evidence="12 13" key="1">
    <citation type="submission" date="2016-03" db="EMBL/GenBank/DDBJ databases">
        <title>Whole genome sequencing of Grifola frondosa 9006-11.</title>
        <authorList>
            <person name="Min B."/>
            <person name="Park H."/>
            <person name="Kim J.-G."/>
            <person name="Cho H."/>
            <person name="Oh Y.-L."/>
            <person name="Kong W.-S."/>
            <person name="Choi I.-G."/>
        </authorList>
    </citation>
    <scope>NUCLEOTIDE SEQUENCE [LARGE SCALE GENOMIC DNA]</scope>
    <source>
        <strain evidence="12 13">9006-11</strain>
    </source>
</reference>
<evidence type="ECO:0000313" key="12">
    <source>
        <dbReference type="EMBL" id="OBZ76308.1"/>
    </source>
</evidence>
<dbReference type="Gene3D" id="2.130.10.10">
    <property type="entry name" value="YVTN repeat-like/Quinoprotein amine dehydrogenase"/>
    <property type="match status" value="2"/>
</dbReference>
<feature type="repeat" description="WD" evidence="11">
    <location>
        <begin position="8"/>
        <end position="47"/>
    </location>
</feature>
<keyword evidence="13" id="KW-1185">Reference proteome</keyword>
<comment type="subcellular location">
    <subcellularLocation>
        <location evidence="2">Cytoplasm</location>
    </subcellularLocation>
    <subcellularLocation>
        <location evidence="1">Nucleus</location>
    </subcellularLocation>
</comment>
<dbReference type="PROSITE" id="PS50082">
    <property type="entry name" value="WD_REPEATS_2"/>
    <property type="match status" value="2"/>
</dbReference>
<dbReference type="GO" id="GO:0002098">
    <property type="term" value="P:tRNA wobble uridine modification"/>
    <property type="evidence" value="ECO:0007669"/>
    <property type="project" value="InterPro"/>
</dbReference>
<evidence type="ECO:0000256" key="11">
    <source>
        <dbReference type="PROSITE-ProRule" id="PRU00221"/>
    </source>
</evidence>
<keyword evidence="6" id="KW-0963">Cytoplasm</keyword>
<dbReference type="STRING" id="5627.A0A1C7MHL5"/>
<dbReference type="EMBL" id="LUGG01000003">
    <property type="protein sequence ID" value="OBZ76308.1"/>
    <property type="molecule type" value="Genomic_DNA"/>
</dbReference>
<keyword evidence="10" id="KW-0539">Nucleus</keyword>
<dbReference type="PROSITE" id="PS50294">
    <property type="entry name" value="WD_REPEATS_REGION"/>
    <property type="match status" value="1"/>
</dbReference>
<dbReference type="PANTHER" id="PTHR44111">
    <property type="entry name" value="ELONGATOR COMPLEX PROTEIN 2"/>
    <property type="match status" value="1"/>
</dbReference>
<dbReference type="Proteomes" id="UP000092993">
    <property type="component" value="Unassembled WGS sequence"/>
</dbReference>
<dbReference type="InterPro" id="IPR019775">
    <property type="entry name" value="WD40_repeat_CS"/>
</dbReference>
<evidence type="ECO:0000256" key="8">
    <source>
        <dbReference type="ARBA" id="ARBA00022694"/>
    </source>
</evidence>
<dbReference type="UniPathway" id="UPA00988"/>
<evidence type="ECO:0000256" key="6">
    <source>
        <dbReference type="ARBA" id="ARBA00022490"/>
    </source>
</evidence>
<keyword evidence="7 11" id="KW-0853">WD repeat</keyword>
<dbReference type="GO" id="GO:0005737">
    <property type="term" value="C:cytoplasm"/>
    <property type="evidence" value="ECO:0007669"/>
    <property type="project" value="UniProtKB-SubCell"/>
</dbReference>
<evidence type="ECO:0000256" key="7">
    <source>
        <dbReference type="ARBA" id="ARBA00022574"/>
    </source>
</evidence>
<evidence type="ECO:0000256" key="4">
    <source>
        <dbReference type="ARBA" id="ARBA00005881"/>
    </source>
</evidence>
<gene>
    <name evidence="12" type="primary">elp2</name>
    <name evidence="12" type="ORF">A0H81_03600</name>
</gene>
<dbReference type="InterPro" id="IPR036322">
    <property type="entry name" value="WD40_repeat_dom_sf"/>
</dbReference>
<organism evidence="12 13">
    <name type="scientific">Grifola frondosa</name>
    <name type="common">Maitake</name>
    <name type="synonym">Polyporus frondosus</name>
    <dbReference type="NCBI Taxonomy" id="5627"/>
    <lineage>
        <taxon>Eukaryota</taxon>
        <taxon>Fungi</taxon>
        <taxon>Dikarya</taxon>
        <taxon>Basidiomycota</taxon>
        <taxon>Agaricomycotina</taxon>
        <taxon>Agaricomycetes</taxon>
        <taxon>Polyporales</taxon>
        <taxon>Grifolaceae</taxon>
        <taxon>Grifola</taxon>
    </lineage>
</organism>
<dbReference type="PANTHER" id="PTHR44111:SF1">
    <property type="entry name" value="ELONGATOR COMPLEX PROTEIN 2"/>
    <property type="match status" value="1"/>
</dbReference>
<dbReference type="Pfam" id="PF00400">
    <property type="entry name" value="WD40"/>
    <property type="match status" value="3"/>
</dbReference>
<sequence length="581" mass="63498">MFVLSTTLSGHEDWVRSLSFRPPLLDGDVLILASGSQDSTIRLWNFEPYTKPTSATPTQGQGGELSDELLDAFEASLADLDDGEEGGRQISLKHHILTVKTNAQSSQQFSITFDALLVGHEAGVTSLSWRPQSSVSSTPTLMSTSTDSSLILWSPSTILTSLKDGSTSLWINRQRFGDIGGQRLGGFVGGLWAHGGMDALAWGWSGGWRRWRCNTSEQNESDSNRNEEWAEVGAISGHSAASRSNHTDTGGIPALDKDGASISVWHELSRPQVHGYDLVGVVFLDALRFVSIADEKAVRVFEAPREFVDVINNLGVAQLVSIDEERPRAAAVPPLGLSNKAIAEGNSEEGTKPYDIVRTRRRPFEGELAAITLWPEIEKIFGHGYESIALAVSNSKRFIATACKATVPEHAVIRVHDTENWQLFGQPLAGHSLTVTQIAFSPDDRFILSVSRIARGISSRKKKMDTRLLRPISPMVVLYGTFPEPIRYILLTFTVMQVKIWHPKNAESSSKWSAVATIQAKAAATAVAFAPEGSGLRKLAIGLESGDIMIHVSEKRDLSDWKLVLTIDSQYVVVIFIRAAV</sequence>
<dbReference type="SUPFAM" id="SSF50978">
    <property type="entry name" value="WD40 repeat-like"/>
    <property type="match status" value="1"/>
</dbReference>
<dbReference type="PROSITE" id="PS00678">
    <property type="entry name" value="WD_REPEATS_1"/>
    <property type="match status" value="1"/>
</dbReference>
<dbReference type="AlphaFoldDB" id="A0A1C7MHL5"/>
<keyword evidence="8" id="KW-0819">tRNA processing</keyword>
<evidence type="ECO:0000256" key="1">
    <source>
        <dbReference type="ARBA" id="ARBA00004123"/>
    </source>
</evidence>
<proteinExistence type="inferred from homology"/>
<feature type="repeat" description="WD" evidence="11">
    <location>
        <begin position="117"/>
        <end position="154"/>
    </location>
</feature>
<comment type="similarity">
    <text evidence="4">Belongs to the WD repeat ELP2 family.</text>
</comment>
<keyword evidence="9" id="KW-0677">Repeat</keyword>
<dbReference type="InterPro" id="IPR037289">
    <property type="entry name" value="Elp2"/>
</dbReference>
<evidence type="ECO:0000256" key="5">
    <source>
        <dbReference type="ARBA" id="ARBA00020267"/>
    </source>
</evidence>
<evidence type="ECO:0000256" key="2">
    <source>
        <dbReference type="ARBA" id="ARBA00004496"/>
    </source>
</evidence>
<dbReference type="GO" id="GO:0005634">
    <property type="term" value="C:nucleus"/>
    <property type="evidence" value="ECO:0007669"/>
    <property type="project" value="UniProtKB-SubCell"/>
</dbReference>
<dbReference type="GO" id="GO:0033588">
    <property type="term" value="C:elongator holoenzyme complex"/>
    <property type="evidence" value="ECO:0007669"/>
    <property type="project" value="InterPro"/>
</dbReference>
<dbReference type="OrthoDB" id="27911at2759"/>
<evidence type="ECO:0000256" key="9">
    <source>
        <dbReference type="ARBA" id="ARBA00022737"/>
    </source>
</evidence>
<evidence type="ECO:0000256" key="3">
    <source>
        <dbReference type="ARBA" id="ARBA00005043"/>
    </source>
</evidence>
<name>A0A1C7MHL5_GRIFR</name>
<comment type="caution">
    <text evidence="12">The sequence shown here is derived from an EMBL/GenBank/DDBJ whole genome shotgun (WGS) entry which is preliminary data.</text>
</comment>
<comment type="pathway">
    <text evidence="3">tRNA modification; 5-methoxycarbonylmethyl-2-thiouridine-tRNA biosynthesis.</text>
</comment>
<protein>
    <recommendedName>
        <fullName evidence="5">Elongator complex protein 2</fullName>
    </recommendedName>
</protein>
<dbReference type="InterPro" id="IPR001680">
    <property type="entry name" value="WD40_rpt"/>
</dbReference>
<accession>A0A1C7MHL5</accession>
<dbReference type="SMART" id="SM00320">
    <property type="entry name" value="WD40"/>
    <property type="match status" value="5"/>
</dbReference>